<evidence type="ECO:0000259" key="4">
    <source>
        <dbReference type="PROSITE" id="PS50949"/>
    </source>
</evidence>
<organism evidence="5 6">
    <name type="scientific">Geodermatophilus africanus</name>
    <dbReference type="NCBI Taxonomy" id="1137993"/>
    <lineage>
        <taxon>Bacteria</taxon>
        <taxon>Bacillati</taxon>
        <taxon>Actinomycetota</taxon>
        <taxon>Actinomycetes</taxon>
        <taxon>Geodermatophilales</taxon>
        <taxon>Geodermatophilaceae</taxon>
        <taxon>Geodermatophilus</taxon>
    </lineage>
</organism>
<dbReference type="InterPro" id="IPR036388">
    <property type="entry name" value="WH-like_DNA-bd_sf"/>
</dbReference>
<proteinExistence type="predicted"/>
<evidence type="ECO:0000256" key="2">
    <source>
        <dbReference type="ARBA" id="ARBA00023125"/>
    </source>
</evidence>
<dbReference type="PROSITE" id="PS50949">
    <property type="entry name" value="HTH_GNTR"/>
    <property type="match status" value="1"/>
</dbReference>
<sequence length="125" mass="12950">MLIGIDPASPVPLGDQVAAAVRRNIAAGAVGPGDRLPAARDLAASLDVNVHTVLRGYQQLRDEGLIELRRGRGAVVSATATADELELTEAAGRLVAAARRLGLAEADVLDAVRRALRRSATAPRG</sequence>
<evidence type="ECO:0000313" key="6">
    <source>
        <dbReference type="Proteomes" id="UP000198921"/>
    </source>
</evidence>
<dbReference type="RefSeq" id="WP_091159056.1">
    <property type="nucleotide sequence ID" value="NZ_FNOT01000010.1"/>
</dbReference>
<keyword evidence="1" id="KW-0805">Transcription regulation</keyword>
<dbReference type="CDD" id="cd07377">
    <property type="entry name" value="WHTH_GntR"/>
    <property type="match status" value="1"/>
</dbReference>
<dbReference type="SMART" id="SM00345">
    <property type="entry name" value="HTH_GNTR"/>
    <property type="match status" value="1"/>
</dbReference>
<dbReference type="SUPFAM" id="SSF46785">
    <property type="entry name" value="Winged helix' DNA-binding domain"/>
    <property type="match status" value="1"/>
</dbReference>
<dbReference type="Gene3D" id="1.10.10.10">
    <property type="entry name" value="Winged helix-like DNA-binding domain superfamily/Winged helix DNA-binding domain"/>
    <property type="match status" value="1"/>
</dbReference>
<feature type="domain" description="HTH gntR-type" evidence="4">
    <location>
        <begin position="11"/>
        <end position="79"/>
    </location>
</feature>
<dbReference type="InterPro" id="IPR036390">
    <property type="entry name" value="WH_DNA-bd_sf"/>
</dbReference>
<keyword evidence="2 5" id="KW-0238">DNA-binding</keyword>
<keyword evidence="3" id="KW-0804">Transcription</keyword>
<accession>A0A1H3M4I3</accession>
<protein>
    <submittedName>
        <fullName evidence="5">DNA-binding transcriptional regulator YhcF, GntR family</fullName>
    </submittedName>
</protein>
<gene>
    <name evidence="5" type="ORF">SAMN05660209_03535</name>
</gene>
<dbReference type="InterPro" id="IPR000524">
    <property type="entry name" value="Tscrpt_reg_HTH_GntR"/>
</dbReference>
<dbReference type="AlphaFoldDB" id="A0A1H3M4I3"/>
<dbReference type="Proteomes" id="UP000198921">
    <property type="component" value="Unassembled WGS sequence"/>
</dbReference>
<keyword evidence="6" id="KW-1185">Reference proteome</keyword>
<evidence type="ECO:0000256" key="3">
    <source>
        <dbReference type="ARBA" id="ARBA00023163"/>
    </source>
</evidence>
<dbReference type="GO" id="GO:0003677">
    <property type="term" value="F:DNA binding"/>
    <property type="evidence" value="ECO:0007669"/>
    <property type="project" value="UniProtKB-KW"/>
</dbReference>
<dbReference type="Pfam" id="PF00392">
    <property type="entry name" value="GntR"/>
    <property type="match status" value="1"/>
</dbReference>
<dbReference type="OrthoDB" id="3192286at2"/>
<dbReference type="GO" id="GO:0003700">
    <property type="term" value="F:DNA-binding transcription factor activity"/>
    <property type="evidence" value="ECO:0007669"/>
    <property type="project" value="InterPro"/>
</dbReference>
<dbReference type="PANTHER" id="PTHR38445">
    <property type="entry name" value="HTH-TYPE TRANSCRIPTIONAL REPRESSOR YTRA"/>
    <property type="match status" value="1"/>
</dbReference>
<dbReference type="PANTHER" id="PTHR38445:SF7">
    <property type="entry name" value="GNTR-FAMILY TRANSCRIPTIONAL REGULATOR"/>
    <property type="match status" value="1"/>
</dbReference>
<evidence type="ECO:0000256" key="1">
    <source>
        <dbReference type="ARBA" id="ARBA00023015"/>
    </source>
</evidence>
<dbReference type="EMBL" id="FNOT01000010">
    <property type="protein sequence ID" value="SDY71138.1"/>
    <property type="molecule type" value="Genomic_DNA"/>
</dbReference>
<dbReference type="STRING" id="1137993.SAMN05660209_03535"/>
<name>A0A1H3M4I3_9ACTN</name>
<reference evidence="6" key="1">
    <citation type="submission" date="2016-10" db="EMBL/GenBank/DDBJ databases">
        <authorList>
            <person name="Varghese N."/>
            <person name="Submissions S."/>
        </authorList>
    </citation>
    <scope>NUCLEOTIDE SEQUENCE [LARGE SCALE GENOMIC DNA]</scope>
    <source>
        <strain evidence="6">DSM 45422</strain>
    </source>
</reference>
<evidence type="ECO:0000313" key="5">
    <source>
        <dbReference type="EMBL" id="SDY71138.1"/>
    </source>
</evidence>